<sequence>MPLHPHDMKDNPSLHNARLQHLINAAVVAAILFDPTGAIALLDIPDAELGRRFKTRLMQAIGVATALNLDLSSLREEDEKQGNRTRRRASELGGLTDFSAANVERYSLVLQGKLLCAEDFCQALGITEKRLSKDVASGRIFSVEFEAEPYYPAFFLSNLFDRKDFAKVVRRLADSPGWTKWKFFMTPTESLGGLTPLRLLMREELERALKAAADFAER</sequence>
<evidence type="ECO:0000313" key="2">
    <source>
        <dbReference type="Proteomes" id="UP000295722"/>
    </source>
</evidence>
<dbReference type="AlphaFoldDB" id="A0A4R5MC60"/>
<reference evidence="1 2" key="1">
    <citation type="submission" date="2019-03" db="EMBL/GenBank/DDBJ databases">
        <title>Paraburkholderia sp. 4M-K11, isolated from subtropical forest soil.</title>
        <authorList>
            <person name="Gao Z.-H."/>
            <person name="Qiu L.-H."/>
        </authorList>
    </citation>
    <scope>NUCLEOTIDE SEQUENCE [LARGE SCALE GENOMIC DNA]</scope>
    <source>
        <strain evidence="1 2">4M-K11</strain>
    </source>
</reference>
<dbReference type="RefSeq" id="WP_133195021.1">
    <property type="nucleotide sequence ID" value="NZ_JBHUCW010000018.1"/>
</dbReference>
<protein>
    <submittedName>
        <fullName evidence="1">Uncharacterized protein</fullName>
    </submittedName>
</protein>
<dbReference type="EMBL" id="SMRP01000004">
    <property type="protein sequence ID" value="TDG24176.1"/>
    <property type="molecule type" value="Genomic_DNA"/>
</dbReference>
<proteinExistence type="predicted"/>
<gene>
    <name evidence="1" type="ORF">EYW47_11810</name>
</gene>
<dbReference type="OrthoDB" id="9081907at2"/>
<evidence type="ECO:0000313" key="1">
    <source>
        <dbReference type="EMBL" id="TDG24176.1"/>
    </source>
</evidence>
<dbReference type="Proteomes" id="UP000295722">
    <property type="component" value="Unassembled WGS sequence"/>
</dbReference>
<keyword evidence="2" id="KW-1185">Reference proteome</keyword>
<organism evidence="1 2">
    <name type="scientific">Paraburkholderia silviterrae</name>
    <dbReference type="NCBI Taxonomy" id="2528715"/>
    <lineage>
        <taxon>Bacteria</taxon>
        <taxon>Pseudomonadati</taxon>
        <taxon>Pseudomonadota</taxon>
        <taxon>Betaproteobacteria</taxon>
        <taxon>Burkholderiales</taxon>
        <taxon>Burkholderiaceae</taxon>
        <taxon>Paraburkholderia</taxon>
    </lineage>
</organism>
<comment type="caution">
    <text evidence="1">The sequence shown here is derived from an EMBL/GenBank/DDBJ whole genome shotgun (WGS) entry which is preliminary data.</text>
</comment>
<name>A0A4R5MC60_9BURK</name>
<accession>A0A4R5MC60</accession>